<feature type="domain" description="Wadjet protein JetD C-terminal" evidence="1">
    <location>
        <begin position="211"/>
        <end position="386"/>
    </location>
</feature>
<dbReference type="PIRSF" id="PIRSF028408">
    <property type="entry name" value="UCP028408"/>
    <property type="match status" value="1"/>
</dbReference>
<proteinExistence type="predicted"/>
<name>A0A6L9S7C4_9ACTN</name>
<dbReference type="Proteomes" id="UP000475214">
    <property type="component" value="Unassembled WGS sequence"/>
</dbReference>
<evidence type="ECO:0000313" key="4">
    <source>
        <dbReference type="Proteomes" id="UP000475214"/>
    </source>
</evidence>
<reference evidence="3 4" key="1">
    <citation type="submission" date="2020-02" db="EMBL/GenBank/DDBJ databases">
        <authorList>
            <person name="Li X.-J."/>
            <person name="Han X.-M."/>
        </authorList>
    </citation>
    <scope>NUCLEOTIDE SEQUENCE [LARGE SCALE GENOMIC DNA]</scope>
    <source>
        <strain evidence="3 4">CCTCC AB 2017055</strain>
    </source>
</reference>
<dbReference type="AlphaFoldDB" id="A0A6L9S7C4"/>
<accession>A0A6L9S7C4</accession>
<dbReference type="Pfam" id="PF11795">
    <property type="entry name" value="DUF3322"/>
    <property type="match status" value="1"/>
</dbReference>
<dbReference type="EMBL" id="JAAGOA010000007">
    <property type="protein sequence ID" value="NEE00863.1"/>
    <property type="molecule type" value="Genomic_DNA"/>
</dbReference>
<dbReference type="InterPro" id="IPR014544">
    <property type="entry name" value="UCP028408"/>
</dbReference>
<gene>
    <name evidence="3" type="ORF">G1H10_11865</name>
</gene>
<comment type="caution">
    <text evidence="3">The sequence shown here is derived from an EMBL/GenBank/DDBJ whole genome shotgun (WGS) entry which is preliminary data.</text>
</comment>
<organism evidence="3 4">
    <name type="scientific">Phytoactinopolyspora halotolerans</name>
    <dbReference type="NCBI Taxonomy" id="1981512"/>
    <lineage>
        <taxon>Bacteria</taxon>
        <taxon>Bacillati</taxon>
        <taxon>Actinomycetota</taxon>
        <taxon>Actinomycetes</taxon>
        <taxon>Jiangellales</taxon>
        <taxon>Jiangellaceae</taxon>
        <taxon>Phytoactinopolyspora</taxon>
    </lineage>
</organism>
<evidence type="ECO:0000259" key="1">
    <source>
        <dbReference type="Pfam" id="PF09983"/>
    </source>
</evidence>
<feature type="domain" description="DUF3322" evidence="2">
    <location>
        <begin position="7"/>
        <end position="189"/>
    </location>
</feature>
<sequence>MTEWTTPADVERRLRRRWDSGAALAALGGGVAWEPLTVPLRGPGSRDVASDLERVRSWVQSWERAAGRLGRLEYKRVGGRTVGANELPARVWVDTYEQLWSALGVRREAARFVELLDETRTRAPKLVAWMLKRPLRVLDLAAEWWTIVDVVLWVDQYGAGRPYLRQVDVSGADTKFIERHRGVVAELLDLQLDEQRIDHSRTRSDFVARYGFRDRPVYVRLRALDPDVRLAGGFSELSVRLEELVERPPECSVVYVIENDVTYLAFPPVEDAVAIFGGGYGVSSLEHLTWLAERDLIYWGDIDTHGFAILDRLRRHFPRARSMLMDRATLLAHEGQWVKEDSPYVAHLDGLRPDEADLYRDLVEDAFGPAVRLEQERISYSAIRRMLDTL</sequence>
<evidence type="ECO:0008006" key="5">
    <source>
        <dbReference type="Google" id="ProtNLM"/>
    </source>
</evidence>
<dbReference type="RefSeq" id="WP_163737420.1">
    <property type="nucleotide sequence ID" value="NZ_JAAGOA010000007.1"/>
</dbReference>
<dbReference type="InterPro" id="IPR024534">
    <property type="entry name" value="JetD_C"/>
</dbReference>
<protein>
    <recommendedName>
        <fullName evidence="5">DUF3322 and DUF2220 domain-containing protein</fullName>
    </recommendedName>
</protein>
<evidence type="ECO:0000259" key="2">
    <source>
        <dbReference type="Pfam" id="PF11795"/>
    </source>
</evidence>
<evidence type="ECO:0000313" key="3">
    <source>
        <dbReference type="EMBL" id="NEE00863.1"/>
    </source>
</evidence>
<keyword evidence="4" id="KW-1185">Reference proteome</keyword>
<dbReference type="InterPro" id="IPR024537">
    <property type="entry name" value="DUF3322"/>
</dbReference>
<dbReference type="Pfam" id="PF09983">
    <property type="entry name" value="JetD_C"/>
    <property type="match status" value="1"/>
</dbReference>